<organism evidence="1">
    <name type="scientific">marine metagenome</name>
    <dbReference type="NCBI Taxonomy" id="408172"/>
    <lineage>
        <taxon>unclassified sequences</taxon>
        <taxon>metagenomes</taxon>
        <taxon>ecological metagenomes</taxon>
    </lineage>
</organism>
<gene>
    <name evidence="1" type="ORF">METZ01_LOCUS511674</name>
</gene>
<name>A0A383ER73_9ZZZZ</name>
<evidence type="ECO:0000313" key="1">
    <source>
        <dbReference type="EMBL" id="SVE58820.1"/>
    </source>
</evidence>
<protein>
    <recommendedName>
        <fullName evidence="2">Lipoprotein</fullName>
    </recommendedName>
</protein>
<reference evidence="1" key="1">
    <citation type="submission" date="2018-05" db="EMBL/GenBank/DDBJ databases">
        <authorList>
            <person name="Lanie J.A."/>
            <person name="Ng W.-L."/>
            <person name="Kazmierczak K.M."/>
            <person name="Andrzejewski T.M."/>
            <person name="Davidsen T.M."/>
            <person name="Wayne K.J."/>
            <person name="Tettelin H."/>
            <person name="Glass J.I."/>
            <person name="Rusch D."/>
            <person name="Podicherti R."/>
            <person name="Tsui H.-C.T."/>
            <person name="Winkler M.E."/>
        </authorList>
    </citation>
    <scope>NUCLEOTIDE SEQUENCE</scope>
</reference>
<dbReference type="AlphaFoldDB" id="A0A383ER73"/>
<accession>A0A383ER73</accession>
<dbReference type="EMBL" id="UINC01227788">
    <property type="protein sequence ID" value="SVE58820.1"/>
    <property type="molecule type" value="Genomic_DNA"/>
</dbReference>
<proteinExistence type="predicted"/>
<sequence>MKKLLPHLLLALLVVGCDNSTEPDIILYDNF</sequence>
<evidence type="ECO:0008006" key="2">
    <source>
        <dbReference type="Google" id="ProtNLM"/>
    </source>
</evidence>
<dbReference type="PROSITE" id="PS51257">
    <property type="entry name" value="PROKAR_LIPOPROTEIN"/>
    <property type="match status" value="1"/>
</dbReference>